<organism evidence="1 2">
    <name type="scientific">Pristionchus entomophagus</name>
    <dbReference type="NCBI Taxonomy" id="358040"/>
    <lineage>
        <taxon>Eukaryota</taxon>
        <taxon>Metazoa</taxon>
        <taxon>Ecdysozoa</taxon>
        <taxon>Nematoda</taxon>
        <taxon>Chromadorea</taxon>
        <taxon>Rhabditida</taxon>
        <taxon>Rhabditina</taxon>
        <taxon>Diplogasteromorpha</taxon>
        <taxon>Diplogasteroidea</taxon>
        <taxon>Neodiplogasteridae</taxon>
        <taxon>Pristionchus</taxon>
    </lineage>
</organism>
<feature type="non-terminal residue" evidence="1">
    <location>
        <position position="1"/>
    </location>
</feature>
<keyword evidence="2" id="KW-1185">Reference proteome</keyword>
<evidence type="ECO:0000313" key="2">
    <source>
        <dbReference type="Proteomes" id="UP001432027"/>
    </source>
</evidence>
<reference evidence="1" key="1">
    <citation type="submission" date="2023-10" db="EMBL/GenBank/DDBJ databases">
        <title>Genome assembly of Pristionchus species.</title>
        <authorList>
            <person name="Yoshida K."/>
            <person name="Sommer R.J."/>
        </authorList>
    </citation>
    <scope>NUCLEOTIDE SEQUENCE</scope>
    <source>
        <strain evidence="1">RS0144</strain>
    </source>
</reference>
<comment type="caution">
    <text evidence="1">The sequence shown here is derived from an EMBL/GenBank/DDBJ whole genome shotgun (WGS) entry which is preliminary data.</text>
</comment>
<name>A0AAV5SVJ0_9BILA</name>
<feature type="non-terminal residue" evidence="1">
    <location>
        <position position="108"/>
    </location>
</feature>
<evidence type="ECO:0000313" key="1">
    <source>
        <dbReference type="EMBL" id="GMS86767.1"/>
    </source>
</evidence>
<accession>A0AAV5SVJ0</accession>
<sequence>LFTSIPQLVSGTCYLSQTSSIPRNIVSVIPTISQVGCQILCTADTNCLATMLNSAHTACVLLGAEITEPSSMSCAAPFTTYVKTTNGCVETAPLTTTTSTPSTSTTTT</sequence>
<dbReference type="AlphaFoldDB" id="A0AAV5SVJ0"/>
<evidence type="ECO:0008006" key="3">
    <source>
        <dbReference type="Google" id="ProtNLM"/>
    </source>
</evidence>
<dbReference type="EMBL" id="BTSX01000002">
    <property type="protein sequence ID" value="GMS86767.1"/>
    <property type="molecule type" value="Genomic_DNA"/>
</dbReference>
<gene>
    <name evidence="1" type="ORF">PENTCL1PPCAC_8942</name>
</gene>
<dbReference type="Proteomes" id="UP001432027">
    <property type="component" value="Unassembled WGS sequence"/>
</dbReference>
<protein>
    <recommendedName>
        <fullName evidence="3">Apple domain-containing protein</fullName>
    </recommendedName>
</protein>
<proteinExistence type="predicted"/>